<evidence type="ECO:0008006" key="5">
    <source>
        <dbReference type="Google" id="ProtNLM"/>
    </source>
</evidence>
<sequence>MIKRGVYQTVLQALKRQAAVALIGPRQVGKTTLALDVATEKDAVYLDLEATADREKLSDPVLFLTHNENKLVILDEIHRIPEIFQALRGLIDQGRRKGLKTGRFLILGSASIDLLRQFGETLAGRIEYINMGPLTVLETNSKSESDPTQLWVRGGFPDSYLAASDEDSYVYRQNFIRTYLERDVPQFGPRIPAETLERLWIMLAHSQGQSLNASKLAGSLSTSAPTVSNYIDLLVDLLLVRRLPPYHANIKKRLIKAPRIYVRDSGITHALLGLADYNQLSGHPVFGASWEGFVIENLLSFAPFQTKASFYRTSAGAEIDLILELPAGKRWAVEIKSGLTPNPTRGFYSALEDIQPDRSFVVYSGGDRYPLTETTEVIGLYALANELIESFSVKR</sequence>
<dbReference type="PANTHER" id="PTHR43566:SF2">
    <property type="entry name" value="DUF4143 DOMAIN-CONTAINING PROTEIN"/>
    <property type="match status" value="1"/>
</dbReference>
<protein>
    <recommendedName>
        <fullName evidence="5">ATP-binding protein</fullName>
    </recommendedName>
</protein>
<dbReference type="SUPFAM" id="SSF52540">
    <property type="entry name" value="P-loop containing nucleoside triphosphate hydrolases"/>
    <property type="match status" value="1"/>
</dbReference>
<dbReference type="RefSeq" id="WP_090669683.1">
    <property type="nucleotide sequence ID" value="NZ_FOUF01000018.1"/>
</dbReference>
<reference evidence="3 4" key="1">
    <citation type="submission" date="2016-10" db="EMBL/GenBank/DDBJ databases">
        <authorList>
            <person name="de Groot N.N."/>
        </authorList>
    </citation>
    <scope>NUCLEOTIDE SEQUENCE [LARGE SCALE GENOMIC DNA]</scope>
    <source>
        <strain evidence="3 4">Nm146</strain>
    </source>
</reference>
<gene>
    <name evidence="3" type="ORF">SAMN05421880_11823</name>
</gene>
<dbReference type="InterPro" id="IPR027417">
    <property type="entry name" value="P-loop_NTPase"/>
</dbReference>
<evidence type="ECO:0000313" key="3">
    <source>
        <dbReference type="EMBL" id="SFM48972.1"/>
    </source>
</evidence>
<feature type="domain" description="AAA" evidence="1">
    <location>
        <begin position="18"/>
        <end position="138"/>
    </location>
</feature>
<dbReference type="EMBL" id="FOUF01000018">
    <property type="protein sequence ID" value="SFM48972.1"/>
    <property type="molecule type" value="Genomic_DNA"/>
</dbReference>
<name>A0A1I4R9K6_9PROT</name>
<dbReference type="Pfam" id="PF13173">
    <property type="entry name" value="AAA_14"/>
    <property type="match status" value="1"/>
</dbReference>
<dbReference type="Pfam" id="PF13635">
    <property type="entry name" value="DUF4143"/>
    <property type="match status" value="1"/>
</dbReference>
<proteinExistence type="predicted"/>
<dbReference type="PANTHER" id="PTHR43566">
    <property type="entry name" value="CONSERVED PROTEIN"/>
    <property type="match status" value="1"/>
</dbReference>
<dbReference type="InterPro" id="IPR025420">
    <property type="entry name" value="DUF4143"/>
</dbReference>
<organism evidence="3 4">
    <name type="scientific">Nitrosomonas nitrosa</name>
    <dbReference type="NCBI Taxonomy" id="52442"/>
    <lineage>
        <taxon>Bacteria</taxon>
        <taxon>Pseudomonadati</taxon>
        <taxon>Pseudomonadota</taxon>
        <taxon>Betaproteobacteria</taxon>
        <taxon>Nitrosomonadales</taxon>
        <taxon>Nitrosomonadaceae</taxon>
        <taxon>Nitrosomonas</taxon>
    </lineage>
</organism>
<accession>A0A1I4R9K6</accession>
<dbReference type="AlphaFoldDB" id="A0A1I4R9K6"/>
<dbReference type="Proteomes" id="UP000199561">
    <property type="component" value="Unassembled WGS sequence"/>
</dbReference>
<dbReference type="Gene3D" id="3.40.50.300">
    <property type="entry name" value="P-loop containing nucleotide triphosphate hydrolases"/>
    <property type="match status" value="1"/>
</dbReference>
<dbReference type="STRING" id="52442.SAMN05421880_11823"/>
<evidence type="ECO:0000259" key="1">
    <source>
        <dbReference type="Pfam" id="PF13173"/>
    </source>
</evidence>
<keyword evidence="4" id="KW-1185">Reference proteome</keyword>
<dbReference type="InterPro" id="IPR041682">
    <property type="entry name" value="AAA_14"/>
</dbReference>
<evidence type="ECO:0000313" key="4">
    <source>
        <dbReference type="Proteomes" id="UP000199561"/>
    </source>
</evidence>
<dbReference type="CDD" id="cd00009">
    <property type="entry name" value="AAA"/>
    <property type="match status" value="1"/>
</dbReference>
<feature type="domain" description="DUF4143" evidence="2">
    <location>
        <begin position="181"/>
        <end position="338"/>
    </location>
</feature>
<evidence type="ECO:0000259" key="2">
    <source>
        <dbReference type="Pfam" id="PF13635"/>
    </source>
</evidence>